<dbReference type="InterPro" id="IPR016117">
    <property type="entry name" value="ArgJ-like_dom_sf"/>
</dbReference>
<dbReference type="Gene3D" id="3.60.70.12">
    <property type="entry name" value="L-amino peptidase D-ALA esterase/amidase"/>
    <property type="match status" value="1"/>
</dbReference>
<dbReference type="EMBL" id="JXRA01000083">
    <property type="protein sequence ID" value="KIO75783.1"/>
    <property type="molecule type" value="Genomic_DNA"/>
</dbReference>
<gene>
    <name evidence="2" type="ORF">TH53_18715</name>
</gene>
<dbReference type="Proteomes" id="UP000032049">
    <property type="component" value="Unassembled WGS sequence"/>
</dbReference>
<keyword evidence="3" id="KW-1185">Reference proteome</keyword>
<feature type="transmembrane region" description="Helical" evidence="1">
    <location>
        <begin position="6"/>
        <end position="24"/>
    </location>
</feature>
<dbReference type="AlphaFoldDB" id="A0A0D0F2K2"/>
<dbReference type="InterPro" id="IPR005321">
    <property type="entry name" value="Peptidase_S58_DmpA"/>
</dbReference>
<evidence type="ECO:0000313" key="3">
    <source>
        <dbReference type="Proteomes" id="UP000032049"/>
    </source>
</evidence>
<dbReference type="Pfam" id="PF03576">
    <property type="entry name" value="Peptidase_S58"/>
    <property type="match status" value="1"/>
</dbReference>
<comment type="caution">
    <text evidence="2">The sequence shown here is derived from an EMBL/GenBank/DDBJ whole genome shotgun (WGS) entry which is preliminary data.</text>
</comment>
<feature type="non-terminal residue" evidence="2">
    <location>
        <position position="80"/>
    </location>
</feature>
<accession>A0A0D0F2K2</accession>
<keyword evidence="1" id="KW-1133">Transmembrane helix</keyword>
<keyword evidence="1" id="KW-0812">Transmembrane</keyword>
<protein>
    <submittedName>
        <fullName evidence="2">Uncharacterized protein</fullName>
    </submittedName>
</protein>
<evidence type="ECO:0000256" key="1">
    <source>
        <dbReference type="SAM" id="Phobius"/>
    </source>
</evidence>
<reference evidence="2 3" key="1">
    <citation type="submission" date="2015-01" db="EMBL/GenBank/DDBJ databases">
        <title>Draft genome sequence of Pedobacter sp. NL19 isolated from sludge of an effluent treatment pond in an abandoned uranium mine.</title>
        <authorList>
            <person name="Santos T."/>
            <person name="Caetano T."/>
            <person name="Covas C."/>
            <person name="Cruz A."/>
            <person name="Mendo S."/>
        </authorList>
    </citation>
    <scope>NUCLEOTIDE SEQUENCE [LARGE SCALE GENOMIC DNA]</scope>
    <source>
        <strain evidence="2 3">NL19</strain>
    </source>
</reference>
<keyword evidence="1" id="KW-0472">Membrane</keyword>
<name>A0A0D0F2K2_9SPHI</name>
<organism evidence="2 3">
    <name type="scientific">Pedobacter lusitanus</name>
    <dbReference type="NCBI Taxonomy" id="1503925"/>
    <lineage>
        <taxon>Bacteria</taxon>
        <taxon>Pseudomonadati</taxon>
        <taxon>Bacteroidota</taxon>
        <taxon>Sphingobacteriia</taxon>
        <taxon>Sphingobacteriales</taxon>
        <taxon>Sphingobacteriaceae</taxon>
        <taxon>Pedobacter</taxon>
    </lineage>
</organism>
<proteinExistence type="predicted"/>
<sequence>MFLNKLSGLPGWIACLVSLFLGVVRDAVLKWFVKTDWYKEDYWYTYPVVAETYDGIMNDIYGFHVKEEHVYEALNQAKSG</sequence>
<evidence type="ECO:0000313" key="2">
    <source>
        <dbReference type="EMBL" id="KIO75783.1"/>
    </source>
</evidence>
<dbReference type="SUPFAM" id="SSF56266">
    <property type="entry name" value="DmpA/ArgJ-like"/>
    <property type="match status" value="1"/>
</dbReference>